<reference evidence="4 5" key="1">
    <citation type="submission" date="2018-02" db="EMBL/GenBank/DDBJ databases">
        <title>Draft genome sequence of Mycobacterium virginiense isolated from mud of a swine farm in Japan.</title>
        <authorList>
            <person name="Ohya K."/>
        </authorList>
    </citation>
    <scope>NUCLEOTIDE SEQUENCE [LARGE SCALE GENOMIC DNA]</scope>
    <source>
        <strain evidence="4 5">GF75</strain>
    </source>
</reference>
<keyword evidence="2" id="KW-0520">NAD</keyword>
<dbReference type="InterPro" id="IPR050631">
    <property type="entry name" value="PheA/TfdB_FAD_monoxygenase"/>
</dbReference>
<keyword evidence="5" id="KW-1185">Reference proteome</keyword>
<dbReference type="Pfam" id="PF01494">
    <property type="entry name" value="FAD_binding_3"/>
    <property type="match status" value="1"/>
</dbReference>
<dbReference type="PRINTS" id="PR00420">
    <property type="entry name" value="RNGMNOXGNASE"/>
</dbReference>
<accession>A0A9X7IQU9</accession>
<evidence type="ECO:0000256" key="2">
    <source>
        <dbReference type="ARBA" id="ARBA00023027"/>
    </source>
</evidence>
<evidence type="ECO:0000313" key="5">
    <source>
        <dbReference type="Proteomes" id="UP000237911"/>
    </source>
</evidence>
<gene>
    <name evidence="4" type="ORF">C5U48_02685</name>
</gene>
<feature type="domain" description="FAD-binding" evidence="3">
    <location>
        <begin position="43"/>
        <end position="335"/>
    </location>
</feature>
<dbReference type="PANTHER" id="PTHR43476:SF4">
    <property type="entry name" value="BLR0106 PROTEIN"/>
    <property type="match status" value="1"/>
</dbReference>
<evidence type="ECO:0000256" key="1">
    <source>
        <dbReference type="ARBA" id="ARBA00023002"/>
    </source>
</evidence>
<keyword evidence="1" id="KW-0560">Oxidoreductase</keyword>
<dbReference type="InterPro" id="IPR036188">
    <property type="entry name" value="FAD/NAD-bd_sf"/>
</dbReference>
<dbReference type="GO" id="GO:0016491">
    <property type="term" value="F:oxidoreductase activity"/>
    <property type="evidence" value="ECO:0007669"/>
    <property type="project" value="UniProtKB-KW"/>
</dbReference>
<evidence type="ECO:0000259" key="3">
    <source>
        <dbReference type="Pfam" id="PF01494"/>
    </source>
</evidence>
<dbReference type="EMBL" id="PUEV01000012">
    <property type="protein sequence ID" value="PQM53734.1"/>
    <property type="molecule type" value="Genomic_DNA"/>
</dbReference>
<dbReference type="AlphaFoldDB" id="A0A9X7IQU9"/>
<dbReference type="PANTHER" id="PTHR43476">
    <property type="entry name" value="3-(3-HYDROXY-PHENYL)PROPIONATE/3-HYDROXYCINNAMIC ACID HYDROXYLASE"/>
    <property type="match status" value="1"/>
</dbReference>
<name>A0A9X7IQU9_9MYCO</name>
<dbReference type="GO" id="GO:0071949">
    <property type="term" value="F:FAD binding"/>
    <property type="evidence" value="ECO:0007669"/>
    <property type="project" value="InterPro"/>
</dbReference>
<protein>
    <recommendedName>
        <fullName evidence="3">FAD-binding domain-containing protein</fullName>
    </recommendedName>
</protein>
<dbReference type="InterPro" id="IPR002938">
    <property type="entry name" value="FAD-bd"/>
</dbReference>
<comment type="caution">
    <text evidence="4">The sequence shown here is derived from an EMBL/GenBank/DDBJ whole genome shotgun (WGS) entry which is preliminary data.</text>
</comment>
<organism evidence="4 5">
    <name type="scientific">Mycolicibacter virginiensis</name>
    <dbReference type="NCBI Taxonomy" id="1795032"/>
    <lineage>
        <taxon>Bacteria</taxon>
        <taxon>Bacillati</taxon>
        <taxon>Actinomycetota</taxon>
        <taxon>Actinomycetes</taxon>
        <taxon>Mycobacteriales</taxon>
        <taxon>Mycobacteriaceae</taxon>
        <taxon>Mycolicibacter</taxon>
    </lineage>
</organism>
<dbReference type="Proteomes" id="UP000237911">
    <property type="component" value="Unassembled WGS sequence"/>
</dbReference>
<dbReference type="Gene3D" id="3.50.50.60">
    <property type="entry name" value="FAD/NAD(P)-binding domain"/>
    <property type="match status" value="1"/>
</dbReference>
<dbReference type="RefSeq" id="WP_105294550.1">
    <property type="nucleotide sequence ID" value="NZ_PUEV01000012.1"/>
</dbReference>
<evidence type="ECO:0000313" key="4">
    <source>
        <dbReference type="EMBL" id="PQM53734.1"/>
    </source>
</evidence>
<sequence>MRSRQQLSSWVGRQQEFQCQRPCRRCRFTPNVEWVRRLSVESFDVVVVGARCAGSALAIYLARAGRRVCLVDKATFPSETPSTHVIQPRGVAILAELGALEPVLAHGASQLDSFSMVIDDVSLDGVLGDTFPHLGLNVRRTVLDHALLQVAGDVGVDVRTGCRVTGTRTEGLRVNGIDTVDGPIGAGLLVGADGRGSVVAKSVGAREYLAKPGGRIPVWGYFATGPQEPRLRIGRRGNFSFLASPTDSGLYMAAVGVDHREIADFNRDREANYRKALRQWPELHSIVGDADRDGPLRVMANWHSYFRESAGPGWALVGDAGHFKDFSPGQGISDALCQAKSLSIAVGTSVGSAAAQDASLKRWWKHRDRSSYDMYWFAMQMAPPGPPSALTAEVIRRIAADPDGATTLLKVMNRDLPTAKLFTPPRLLAASLTTLRNHPDQRRAIFAEIGTQMSAEIDKLRARLGSRPAERPLNVVSKTKG</sequence>
<proteinExistence type="predicted"/>
<dbReference type="SUPFAM" id="SSF51905">
    <property type="entry name" value="FAD/NAD(P)-binding domain"/>
    <property type="match status" value="1"/>
</dbReference>